<feature type="compositionally biased region" description="Low complexity" evidence="11">
    <location>
        <begin position="48"/>
        <end position="70"/>
    </location>
</feature>
<dbReference type="SUPFAM" id="SSF52151">
    <property type="entry name" value="FabD/lysophospholipase-like"/>
    <property type="match status" value="1"/>
</dbReference>
<dbReference type="Gene3D" id="2.60.270.20">
    <property type="entry name" value="Cytolysin/lectin"/>
    <property type="match status" value="1"/>
</dbReference>
<evidence type="ECO:0000256" key="5">
    <source>
        <dbReference type="ARBA" id="ARBA00023098"/>
    </source>
</evidence>
<name>A0A3Q0DWP5_CARSF</name>
<dbReference type="GO" id="GO:0046475">
    <property type="term" value="P:glycerophospholipid catabolic process"/>
    <property type="evidence" value="ECO:0007669"/>
    <property type="project" value="TreeGrafter"/>
</dbReference>
<dbReference type="OrthoDB" id="270970at2759"/>
<dbReference type="Proteomes" id="UP000189704">
    <property type="component" value="Unplaced"/>
</dbReference>
<accession>A0A3Q0DWP5</accession>
<sequence>MPQAHRARAHAHTRPGAGTTAHAHICPGARVSEHAHTRTHAPERAPLRTRAPTRPGSDTTAHAPQTQTQPSSRSDFVFFHCELSGVCWFYFHFLLGSSEVSIVPGLQKEEEAAVKRRSSQVLKALKKLNIEADEAPVIAVLGSGGGLRAHIAYLGVLSEMQELGLLDAVTYLAAVSGSTWALSLFYTNDGHMKDIEAELKHRFDQKEWDLDKSLEKTIQAARLENYSLTDFWAYMVVSKQTRELQDSCLSSMRTRVEEGTLPYPIFAAIDNDLQAAWQRRKARKTWFEFTPHHAGYPALRAYVPTTHFGSKFENGRLVSPEPERDLTFLKGLWGSALANTEDIRKHLLAQLLSLKENLKMKCLSSEGTAVEEALLDLVVAYIGDGGASSTQEQLQAVQQKLDSERRSGKDSEPEHTWLAEVLQNWNKFSPEEQGRFLEYLVYCFTRRESAMYYTMSVISDSPKDFLDFLNKTGVCCWKWEWGTVYNFLYKHGAIQDKGMCSRELLHLVDAGFAINTPYPLVLPPTREVQLILSFDFSAGDPFETLRATADYCCHHKIPFPSVEEAELEEWSRAPADCYILKGETGPVVMHFPLFNTQACGDEIQAWSDRYSTFRLTDSYTLDLVMSLLEVSKKNVRRNKEKILREMRSVAREPRKFLGIHEEDPWEDVVEDIEGSQTVAIEITNNTDMTFRNPLLYCQSSHAPVAPPSELLPGSTISCSFMKACSGFQGSLGLLVYQGPDVHLALLFSTPFSHALHGIEFALAILPGPIASDHLERVSDSIIQKKGSQELKVAKCVLWVPQETLELEHNSLTIRAIVSNIQMAKMNVVIETKAT</sequence>
<dbReference type="AlphaFoldDB" id="A0A3Q0DWP5"/>
<dbReference type="GO" id="GO:0047498">
    <property type="term" value="F:calcium-dependent phospholipase A2 activity"/>
    <property type="evidence" value="ECO:0007669"/>
    <property type="project" value="TreeGrafter"/>
</dbReference>
<dbReference type="GO" id="GO:0044218">
    <property type="term" value="C:other organism cell membrane"/>
    <property type="evidence" value="ECO:0007669"/>
    <property type="project" value="UniProtKB-KW"/>
</dbReference>
<dbReference type="InterPro" id="IPR015926">
    <property type="entry name" value="Cytolysin/lectin"/>
</dbReference>
<proteinExistence type="predicted"/>
<dbReference type="PROSITE" id="PS51210">
    <property type="entry name" value="PLA2C"/>
    <property type="match status" value="1"/>
</dbReference>
<comment type="catalytic activity">
    <reaction evidence="8">
        <text>a 1,2-diacyl-sn-glycero-3-phosphocholine + H2O = a 1-acyl-sn-glycero-3-phosphocholine + a fatty acid + H(+)</text>
        <dbReference type="Rhea" id="RHEA:15801"/>
        <dbReference type="ChEBI" id="CHEBI:15377"/>
        <dbReference type="ChEBI" id="CHEBI:15378"/>
        <dbReference type="ChEBI" id="CHEBI:28868"/>
        <dbReference type="ChEBI" id="CHEBI:57643"/>
        <dbReference type="ChEBI" id="CHEBI:58168"/>
        <dbReference type="EC" id="3.1.1.4"/>
    </reaction>
    <physiologicalReaction direction="left-to-right" evidence="8">
        <dbReference type="Rhea" id="RHEA:15802"/>
    </physiologicalReaction>
</comment>
<evidence type="ECO:0000313" key="14">
    <source>
        <dbReference type="RefSeq" id="XP_021566153.1"/>
    </source>
</evidence>
<dbReference type="STRING" id="1868482.ENSTSYP00000012816"/>
<dbReference type="Pfam" id="PF01735">
    <property type="entry name" value="PLA2_B"/>
    <property type="match status" value="1"/>
</dbReference>
<dbReference type="PANTHER" id="PTHR10728">
    <property type="entry name" value="CYTOSOLIC PHOSPHOLIPASE A2"/>
    <property type="match status" value="1"/>
</dbReference>
<keyword evidence="10" id="KW-0442">Lipid degradation</keyword>
<evidence type="ECO:0000256" key="7">
    <source>
        <dbReference type="ARBA" id="ARBA00023331"/>
    </source>
</evidence>
<comment type="catalytic activity">
    <reaction evidence="9">
        <text>1-hexadecanoyl-2-(5Z,8Z,11Z,14Z-eicosatetraenoyl)-sn-glycero-3-phosphocholine + H2O = 1-hexadecanoyl-sn-glycero-3-phosphocholine + (5Z,8Z,11Z,14Z)-eicosatetraenoate + H(+)</text>
        <dbReference type="Rhea" id="RHEA:40427"/>
        <dbReference type="ChEBI" id="CHEBI:15377"/>
        <dbReference type="ChEBI" id="CHEBI:15378"/>
        <dbReference type="ChEBI" id="CHEBI:32395"/>
        <dbReference type="ChEBI" id="CHEBI:72998"/>
        <dbReference type="ChEBI" id="CHEBI:73003"/>
    </reaction>
    <physiologicalReaction direction="left-to-right" evidence="9">
        <dbReference type="Rhea" id="RHEA:40428"/>
    </physiologicalReaction>
</comment>
<evidence type="ECO:0000256" key="6">
    <source>
        <dbReference type="ARBA" id="ARBA00023298"/>
    </source>
</evidence>
<feature type="compositionally biased region" description="Basic and acidic residues" evidence="11">
    <location>
        <begin position="31"/>
        <end position="46"/>
    </location>
</feature>
<dbReference type="GO" id="GO:0005654">
    <property type="term" value="C:nucleoplasm"/>
    <property type="evidence" value="ECO:0007669"/>
    <property type="project" value="TreeGrafter"/>
</dbReference>
<dbReference type="SUPFAM" id="SSF63724">
    <property type="entry name" value="Cytolysin/lectin"/>
    <property type="match status" value="1"/>
</dbReference>
<dbReference type="PANTHER" id="PTHR10728:SF39">
    <property type="entry name" value="CYTOSOLIC PHOSPHOLIPASE A2 GAMMA"/>
    <property type="match status" value="1"/>
</dbReference>
<dbReference type="GO" id="GO:0005829">
    <property type="term" value="C:cytosol"/>
    <property type="evidence" value="ECO:0007669"/>
    <property type="project" value="TreeGrafter"/>
</dbReference>
<feature type="domain" description="PLA2c" evidence="12">
    <location>
        <begin position="92"/>
        <end position="679"/>
    </location>
</feature>
<evidence type="ECO:0000256" key="2">
    <source>
        <dbReference type="ARBA" id="ARBA00004532"/>
    </source>
</evidence>
<evidence type="ECO:0000256" key="9">
    <source>
        <dbReference type="ARBA" id="ARBA00048373"/>
    </source>
</evidence>
<dbReference type="InterPro" id="IPR016035">
    <property type="entry name" value="Acyl_Trfase/lysoPLipase"/>
</dbReference>
<feature type="compositionally biased region" description="Basic residues" evidence="11">
    <location>
        <begin position="1"/>
        <end position="13"/>
    </location>
</feature>
<protein>
    <submittedName>
        <fullName evidence="14">Cytosolic phospholipase A2 gamma</fullName>
    </submittedName>
</protein>
<evidence type="ECO:0000313" key="13">
    <source>
        <dbReference type="Proteomes" id="UP000189704"/>
    </source>
</evidence>
<dbReference type="GeneID" id="103256271"/>
<keyword evidence="6" id="KW-1053">Target membrane</keyword>
<organism evidence="13 14">
    <name type="scientific">Carlito syrichta</name>
    <name type="common">Philippine tarsier</name>
    <name type="synonym">Tarsius syrichta</name>
    <dbReference type="NCBI Taxonomy" id="1868482"/>
    <lineage>
        <taxon>Eukaryota</taxon>
        <taxon>Metazoa</taxon>
        <taxon>Chordata</taxon>
        <taxon>Craniata</taxon>
        <taxon>Vertebrata</taxon>
        <taxon>Euteleostomi</taxon>
        <taxon>Mammalia</taxon>
        <taxon>Eutheria</taxon>
        <taxon>Euarchontoglires</taxon>
        <taxon>Primates</taxon>
        <taxon>Haplorrhini</taxon>
        <taxon>Tarsiiformes</taxon>
        <taxon>Tarsiidae</taxon>
        <taxon>Carlito</taxon>
    </lineage>
</organism>
<evidence type="ECO:0000256" key="8">
    <source>
        <dbReference type="ARBA" id="ARBA00023422"/>
    </source>
</evidence>
<keyword evidence="6" id="KW-0472">Membrane</keyword>
<feature type="region of interest" description="Disordered" evidence="11">
    <location>
        <begin position="1"/>
        <end position="71"/>
    </location>
</feature>
<evidence type="ECO:0000256" key="11">
    <source>
        <dbReference type="SAM" id="MobiDB-lite"/>
    </source>
</evidence>
<dbReference type="GO" id="GO:0005544">
    <property type="term" value="F:calcium-dependent phospholipid binding"/>
    <property type="evidence" value="ECO:0007669"/>
    <property type="project" value="TreeGrafter"/>
</dbReference>
<keyword evidence="7" id="KW-0166">Nematocyst</keyword>
<gene>
    <name evidence="14" type="primary">PLA2G4C</name>
</gene>
<evidence type="ECO:0000256" key="3">
    <source>
        <dbReference type="ARBA" id="ARBA00022537"/>
    </source>
</evidence>
<dbReference type="Gene3D" id="3.40.1090.10">
    <property type="entry name" value="Cytosolic phospholipase A2 catalytic domain"/>
    <property type="match status" value="1"/>
</dbReference>
<evidence type="ECO:0000256" key="4">
    <source>
        <dbReference type="ARBA" id="ARBA00022801"/>
    </source>
</evidence>
<dbReference type="SMART" id="SM00022">
    <property type="entry name" value="PLAc"/>
    <property type="match status" value="1"/>
</dbReference>
<evidence type="ECO:0000256" key="10">
    <source>
        <dbReference type="PROSITE-ProRule" id="PRU00555"/>
    </source>
</evidence>
<keyword evidence="4 10" id="KW-0378">Hydrolase</keyword>
<dbReference type="CTD" id="8605"/>
<dbReference type="GO" id="GO:0005509">
    <property type="term" value="F:calcium ion binding"/>
    <property type="evidence" value="ECO:0007669"/>
    <property type="project" value="TreeGrafter"/>
</dbReference>
<evidence type="ECO:0000256" key="1">
    <source>
        <dbReference type="ARBA" id="ARBA00004175"/>
    </source>
</evidence>
<keyword evidence="13" id="KW-1185">Reference proteome</keyword>
<comment type="subcellular location">
    <subcellularLocation>
        <location evidence="2">Nematocyst</location>
    </subcellularLocation>
    <subcellularLocation>
        <location evidence="1">Target cell membrane</location>
    </subcellularLocation>
</comment>
<dbReference type="GO" id="GO:0042151">
    <property type="term" value="C:nematocyst"/>
    <property type="evidence" value="ECO:0007669"/>
    <property type="project" value="UniProtKB-SubCell"/>
</dbReference>
<evidence type="ECO:0000259" key="12">
    <source>
        <dbReference type="PROSITE" id="PS51210"/>
    </source>
</evidence>
<dbReference type="GO" id="GO:0005635">
    <property type="term" value="C:nuclear envelope"/>
    <property type="evidence" value="ECO:0007669"/>
    <property type="project" value="TreeGrafter"/>
</dbReference>
<dbReference type="RefSeq" id="XP_021566153.1">
    <property type="nucleotide sequence ID" value="XM_021710478.1"/>
</dbReference>
<keyword evidence="3" id="KW-1052">Target cell membrane</keyword>
<dbReference type="InterPro" id="IPR002642">
    <property type="entry name" value="LysoPLipase_cat_dom"/>
</dbReference>
<dbReference type="KEGG" id="csyr:103256271"/>
<keyword evidence="5 10" id="KW-0443">Lipid metabolism</keyword>
<reference evidence="14" key="1">
    <citation type="submission" date="2025-08" db="UniProtKB">
        <authorList>
            <consortium name="RefSeq"/>
        </authorList>
    </citation>
    <scope>IDENTIFICATION</scope>
</reference>